<proteinExistence type="predicted"/>
<feature type="chain" id="PRO_5021761249" description="Lysine-specific metallo-endopeptidase domain-containing protein" evidence="1">
    <location>
        <begin position="16"/>
        <end position="337"/>
    </location>
</feature>
<organism evidence="2 3">
    <name type="scientific">Venturia effusa</name>
    <dbReference type="NCBI Taxonomy" id="50376"/>
    <lineage>
        <taxon>Eukaryota</taxon>
        <taxon>Fungi</taxon>
        <taxon>Dikarya</taxon>
        <taxon>Ascomycota</taxon>
        <taxon>Pezizomycotina</taxon>
        <taxon>Dothideomycetes</taxon>
        <taxon>Pleosporomycetidae</taxon>
        <taxon>Venturiales</taxon>
        <taxon>Venturiaceae</taxon>
        <taxon>Venturia</taxon>
    </lineage>
</organism>
<accession>A0A517L7S4</accession>
<sequence length="337" mass="36378">MKMVALLNLATVTLAGLVPKSELVARSCGTEPPVIAEPFYTEFKQQLVNNATLLFAWQFAATVQGFGAKSDPSSLSNIIQHEGSHIDDLIPHVNAFGANGGVFAKLLPGRLGCGANVDAENNVNQILKYARLVLQTELHEIFPRRSNGFTVLCDNWDLGRLQTFFHTKENAKALHDWVCAGSDTGKSTKSVTTTSIPATAASDFVSSISAMFAWELLGTLMNSEQVKTACTKDWDAFSANMKKTGLNPSEVQKVFCTSENQNSLPNSSVSADIIKDKTKALATHLLIAQLLALSGEHEYQAFVCSSGSYKLGNLYVLGLDGNAFYQGIQTQCKGLGF</sequence>
<evidence type="ECO:0000256" key="1">
    <source>
        <dbReference type="SAM" id="SignalP"/>
    </source>
</evidence>
<reference evidence="2 3" key="1">
    <citation type="submission" date="2019-07" db="EMBL/GenBank/DDBJ databases">
        <title>Finished genome of Venturia effusa.</title>
        <authorList>
            <person name="Young C.A."/>
            <person name="Cox M.P."/>
            <person name="Ganley A.R.D."/>
            <person name="David W.J."/>
        </authorList>
    </citation>
    <scope>NUCLEOTIDE SEQUENCE [LARGE SCALE GENOMIC DNA]</scope>
    <source>
        <strain evidence="3">albino</strain>
    </source>
</reference>
<evidence type="ECO:0000313" key="3">
    <source>
        <dbReference type="Proteomes" id="UP000316270"/>
    </source>
</evidence>
<dbReference type="EMBL" id="CP042190">
    <property type="protein sequence ID" value="QDS71679.1"/>
    <property type="molecule type" value="Genomic_DNA"/>
</dbReference>
<evidence type="ECO:0008006" key="4">
    <source>
        <dbReference type="Google" id="ProtNLM"/>
    </source>
</evidence>
<name>A0A517L7S4_9PEZI</name>
<evidence type="ECO:0000313" key="2">
    <source>
        <dbReference type="EMBL" id="QDS71679.1"/>
    </source>
</evidence>
<keyword evidence="1" id="KW-0732">Signal</keyword>
<dbReference type="AlphaFoldDB" id="A0A517L7S4"/>
<keyword evidence="3" id="KW-1185">Reference proteome</keyword>
<gene>
    <name evidence="2" type="ORF">FKW77_008050</name>
</gene>
<dbReference type="Proteomes" id="UP000316270">
    <property type="component" value="Chromosome 6"/>
</dbReference>
<feature type="signal peptide" evidence="1">
    <location>
        <begin position="1"/>
        <end position="15"/>
    </location>
</feature>
<dbReference type="OrthoDB" id="10422037at2759"/>
<protein>
    <recommendedName>
        <fullName evidence="4">Lysine-specific metallo-endopeptidase domain-containing protein</fullName>
    </recommendedName>
</protein>